<keyword evidence="5 12" id="KW-0812">Transmembrane</keyword>
<evidence type="ECO:0000259" key="15">
    <source>
        <dbReference type="Pfam" id="PF00284"/>
    </source>
</evidence>
<evidence type="ECO:0000313" key="16">
    <source>
        <dbReference type="EMBL" id="UFP96617.1"/>
    </source>
</evidence>
<keyword evidence="17" id="KW-1185">Reference proteome</keyword>
<dbReference type="InterPro" id="IPR037025">
    <property type="entry name" value="PSII_cyt_b559_asu_sf"/>
</dbReference>
<keyword evidence="2 12" id="KW-0813">Transport</keyword>
<sequence>MSSRSTGERPFTDIITSTRYWIIHIPALTILFASGFLFVYTGLAYDVFGTPRPDEYYNSDGTKKPLVNQRFEAKQQLDEGTKNK</sequence>
<comment type="function">
    <text evidence="12">This b-type cytochrome is tightly associated with the reaction center of photosystem II (PSII). PSII is a light-driven water:plastoquinone oxidoreductase that uses light energy to abstract electrons from H(2)O, generating O(2) and a proton gradient subsequently used for ATP formation. It consists of a core antenna complex that captures photons, and an electron transfer chain that converts photonic excitation into a charge separation.</text>
</comment>
<feature type="transmembrane region" description="Helical" evidence="13">
    <location>
        <begin position="21"/>
        <end position="43"/>
    </location>
</feature>
<evidence type="ECO:0000256" key="13">
    <source>
        <dbReference type="SAM" id="Phobius"/>
    </source>
</evidence>
<dbReference type="Proteomes" id="UP001054846">
    <property type="component" value="Chromosome"/>
</dbReference>
<keyword evidence="11 12" id="KW-0604">Photosystem II</keyword>
<dbReference type="Pfam" id="PF00283">
    <property type="entry name" value="Cytochrom_B559"/>
    <property type="match status" value="1"/>
</dbReference>
<keyword evidence="4 12" id="KW-0349">Heme</keyword>
<evidence type="ECO:0000256" key="4">
    <source>
        <dbReference type="ARBA" id="ARBA00022617"/>
    </source>
</evidence>
<evidence type="ECO:0000256" key="2">
    <source>
        <dbReference type="ARBA" id="ARBA00022448"/>
    </source>
</evidence>
<dbReference type="PANTHER" id="PTHR33391">
    <property type="entry name" value="CYTOCHROME B559 SUBUNIT BETA-RELATED"/>
    <property type="match status" value="1"/>
</dbReference>
<keyword evidence="12" id="KW-1003">Cell membrane</keyword>
<feature type="domain" description="Photosystem II cytochrome b559 alpha subunit lumenal region" evidence="15">
    <location>
        <begin position="43"/>
        <end position="79"/>
    </location>
</feature>
<keyword evidence="9 12" id="KW-0408">Iron</keyword>
<dbReference type="InterPro" id="IPR006217">
    <property type="entry name" value="PSII_cyt_b559_asu"/>
</dbReference>
<evidence type="ECO:0000256" key="5">
    <source>
        <dbReference type="ARBA" id="ARBA00022692"/>
    </source>
</evidence>
<keyword evidence="3 12" id="KW-0602">Photosynthesis</keyword>
<keyword evidence="10 12" id="KW-0472">Membrane</keyword>
<evidence type="ECO:0000313" key="17">
    <source>
        <dbReference type="Proteomes" id="UP001054846"/>
    </source>
</evidence>
<dbReference type="EMBL" id="CP063845">
    <property type="protein sequence ID" value="UFP96617.1"/>
    <property type="molecule type" value="Genomic_DNA"/>
</dbReference>
<dbReference type="RefSeq" id="WP_230843854.1">
    <property type="nucleotide sequence ID" value="NZ_CP063845.1"/>
</dbReference>
<dbReference type="Gene3D" id="1.20.5.860">
    <property type="entry name" value="Photosystem II cytochrome b559, alpha subunit"/>
    <property type="match status" value="1"/>
</dbReference>
<feature type="domain" description="Photosystem II cytochrome b559 N-terminal" evidence="14">
    <location>
        <begin position="7"/>
        <end position="30"/>
    </location>
</feature>
<evidence type="ECO:0000256" key="8">
    <source>
        <dbReference type="ARBA" id="ARBA00022989"/>
    </source>
</evidence>
<dbReference type="Pfam" id="PF00284">
    <property type="entry name" value="Cytochrom_B559a"/>
    <property type="match status" value="1"/>
</dbReference>
<evidence type="ECO:0000256" key="11">
    <source>
        <dbReference type="ARBA" id="ARBA00023276"/>
    </source>
</evidence>
<evidence type="ECO:0000256" key="1">
    <source>
        <dbReference type="ARBA" id="ARBA00004370"/>
    </source>
</evidence>
<dbReference type="PANTHER" id="PTHR33391:SF9">
    <property type="entry name" value="CYTOCHROME B559 SUBUNIT BETA-RELATED"/>
    <property type="match status" value="1"/>
</dbReference>
<keyword evidence="7 12" id="KW-0249">Electron transport</keyword>
<dbReference type="NCBIfam" id="TIGR01332">
    <property type="entry name" value="cyt_b559_alpha"/>
    <property type="match status" value="1"/>
</dbReference>
<evidence type="ECO:0000256" key="6">
    <source>
        <dbReference type="ARBA" id="ARBA00022723"/>
    </source>
</evidence>
<dbReference type="InterPro" id="IPR013082">
    <property type="entry name" value="PSII_cytb559_asu_lum"/>
</dbReference>
<organism evidence="16 17">
    <name type="scientific">Gloeobacter morelensis MG652769</name>
    <dbReference type="NCBI Taxonomy" id="2781736"/>
    <lineage>
        <taxon>Bacteria</taxon>
        <taxon>Bacillati</taxon>
        <taxon>Cyanobacteriota</taxon>
        <taxon>Cyanophyceae</taxon>
        <taxon>Gloeobacterales</taxon>
        <taxon>Gloeobacteraceae</taxon>
        <taxon>Gloeobacter</taxon>
        <taxon>Gloeobacter morelensis</taxon>
    </lineage>
</organism>
<comment type="cofactor">
    <cofactor evidence="12">
        <name>heme b</name>
        <dbReference type="ChEBI" id="CHEBI:60344"/>
    </cofactor>
    <text evidence="12">With its partner (PsbF) binds heme. PSII binds additional chlorophylls, carotenoids and specific lipids.</text>
</comment>
<comment type="similarity">
    <text evidence="12">Belongs to the PsbE/PsbF family.</text>
</comment>
<evidence type="ECO:0000256" key="7">
    <source>
        <dbReference type="ARBA" id="ARBA00022982"/>
    </source>
</evidence>
<dbReference type="PIRSF" id="PIRSF000036">
    <property type="entry name" value="PsbE"/>
    <property type="match status" value="1"/>
</dbReference>
<evidence type="ECO:0000256" key="12">
    <source>
        <dbReference type="HAMAP-Rule" id="MF_00642"/>
    </source>
</evidence>
<gene>
    <name evidence="12" type="primary">psbE</name>
    <name evidence="16" type="ORF">ISF26_10580</name>
</gene>
<name>A0ABY3PSA3_9CYAN</name>
<evidence type="ECO:0000256" key="9">
    <source>
        <dbReference type="ARBA" id="ARBA00023004"/>
    </source>
</evidence>
<dbReference type="SUPFAM" id="SSF161045">
    <property type="entry name" value="Cytochrome b559 subunits"/>
    <property type="match status" value="1"/>
</dbReference>
<accession>A0ABY3PSA3</accession>
<comment type="subunit">
    <text evidence="12">Heterodimer of an alpha subunit and beta subunit. PSII is composed of 1 copy each of membrane proteins PsbA, PsbB, PsbC, PsbD, PsbE, PsbF, PsbH, PsbI, PsbJ, PsbK, PsbL, PsbM, PsbT, PsbX, PsbY, PsbZ, Psb30/Ycf12, peripheral proteins PsbO, CyanoQ (PsbQ), PsbU, PsbV and a large number of cofactors. It forms dimeric complexes.</text>
</comment>
<evidence type="ECO:0000259" key="14">
    <source>
        <dbReference type="Pfam" id="PF00283"/>
    </source>
</evidence>
<keyword evidence="6 12" id="KW-0479">Metal-binding</keyword>
<evidence type="ECO:0000256" key="3">
    <source>
        <dbReference type="ARBA" id="ARBA00022531"/>
    </source>
</evidence>
<proteinExistence type="inferred from homology"/>
<evidence type="ECO:0000256" key="10">
    <source>
        <dbReference type="ARBA" id="ARBA00023136"/>
    </source>
</evidence>
<comment type="subcellular location">
    <subcellularLocation>
        <location evidence="12">Cell inner membrane</location>
        <topology evidence="12">Single-pass membrane protein</topology>
    </subcellularLocation>
    <subcellularLocation>
        <location evidence="1">Membrane</location>
    </subcellularLocation>
</comment>
<dbReference type="HAMAP" id="MF_00642">
    <property type="entry name" value="PSII_PsbE"/>
    <property type="match status" value="1"/>
</dbReference>
<reference evidence="16 17" key="1">
    <citation type="journal article" date="2021" name="Genome Biol. Evol.">
        <title>Complete Genome Sequencing of a Novel Gloeobacter Species from a Waterfall Cave in Mexico.</title>
        <authorList>
            <person name="Saw J.H."/>
            <person name="Cardona T."/>
            <person name="Montejano G."/>
        </authorList>
    </citation>
    <scope>NUCLEOTIDE SEQUENCE [LARGE SCALE GENOMIC DNA]</scope>
    <source>
        <strain evidence="16">MG652769</strain>
    </source>
</reference>
<dbReference type="InterPro" id="IPR013081">
    <property type="entry name" value="PSII_cyt_b559_N"/>
</dbReference>
<keyword evidence="8 12" id="KW-1133">Transmembrane helix</keyword>
<keyword evidence="12" id="KW-0997">Cell inner membrane</keyword>
<feature type="binding site" description="axial binding residue" evidence="12">
    <location>
        <position position="24"/>
    </location>
    <ligand>
        <name>heme</name>
        <dbReference type="ChEBI" id="CHEBI:30413"/>
        <note>ligand shared with beta subunit</note>
    </ligand>
    <ligandPart>
        <name>Fe</name>
        <dbReference type="ChEBI" id="CHEBI:18248"/>
    </ligandPart>
</feature>
<protein>
    <recommendedName>
        <fullName evidence="12">Cytochrome b559 subunit alpha</fullName>
    </recommendedName>
    <alternativeName>
        <fullName evidence="12">PSII reaction center subunit V</fullName>
    </alternativeName>
</protein>